<sequence>MATFTEFNRIGVRTVEARGADGNIALYTQCANHLDGTPMNDSKVDGDIYIKVGYEYFKKNDVSEAVVPDPTFTDDSFDI</sequence>
<dbReference type="RefSeq" id="WP_379664361.1">
    <property type="nucleotide sequence ID" value="NZ_JBHUDG010000051.1"/>
</dbReference>
<protein>
    <submittedName>
        <fullName evidence="1">Uncharacterized protein</fullName>
    </submittedName>
</protein>
<comment type="caution">
    <text evidence="1">The sequence shown here is derived from an EMBL/GenBank/DDBJ whole genome shotgun (WGS) entry which is preliminary data.</text>
</comment>
<dbReference type="Proteomes" id="UP001597118">
    <property type="component" value="Unassembled WGS sequence"/>
</dbReference>
<dbReference type="EMBL" id="JBHUDG010000051">
    <property type="protein sequence ID" value="MFD1632038.1"/>
    <property type="molecule type" value="Genomic_DNA"/>
</dbReference>
<accession>A0ABW4IH09</accession>
<evidence type="ECO:0000313" key="2">
    <source>
        <dbReference type="Proteomes" id="UP001597118"/>
    </source>
</evidence>
<keyword evidence="2" id="KW-1185">Reference proteome</keyword>
<reference evidence="2" key="1">
    <citation type="journal article" date="2019" name="Int. J. Syst. Evol. Microbiol.">
        <title>The Global Catalogue of Microorganisms (GCM) 10K type strain sequencing project: providing services to taxonomists for standard genome sequencing and annotation.</title>
        <authorList>
            <consortium name="The Broad Institute Genomics Platform"/>
            <consortium name="The Broad Institute Genome Sequencing Center for Infectious Disease"/>
            <person name="Wu L."/>
            <person name="Ma J."/>
        </authorList>
    </citation>
    <scope>NUCLEOTIDE SEQUENCE [LARGE SCALE GENOMIC DNA]</scope>
    <source>
        <strain evidence="2">CCUG 53762</strain>
    </source>
</reference>
<proteinExistence type="predicted"/>
<evidence type="ECO:0000313" key="1">
    <source>
        <dbReference type="EMBL" id="MFD1632038.1"/>
    </source>
</evidence>
<organism evidence="1 2">
    <name type="scientific">Pseudopedobacter beijingensis</name>
    <dbReference type="NCBI Taxonomy" id="1207056"/>
    <lineage>
        <taxon>Bacteria</taxon>
        <taxon>Pseudomonadati</taxon>
        <taxon>Bacteroidota</taxon>
        <taxon>Sphingobacteriia</taxon>
        <taxon>Sphingobacteriales</taxon>
        <taxon>Sphingobacteriaceae</taxon>
        <taxon>Pseudopedobacter</taxon>
    </lineage>
</organism>
<name>A0ABW4IH09_9SPHI</name>
<gene>
    <name evidence="1" type="ORF">ACFSAH_19355</name>
</gene>